<dbReference type="PANTHER" id="PTHR37384">
    <property type="entry name" value="OS01G0835600 PROTEIN"/>
    <property type="match status" value="1"/>
</dbReference>
<keyword evidence="1" id="KW-1133">Transmembrane helix</keyword>
<keyword evidence="1" id="KW-0812">Transmembrane</keyword>
<reference evidence="3 4" key="1">
    <citation type="journal article" date="2012" name="Genome Biol.">
        <title>Genome and low-iron response of an oceanic diatom adapted to chronic iron limitation.</title>
        <authorList>
            <person name="Lommer M."/>
            <person name="Specht M."/>
            <person name="Roy A.S."/>
            <person name="Kraemer L."/>
            <person name="Andreson R."/>
            <person name="Gutowska M.A."/>
            <person name="Wolf J."/>
            <person name="Bergner S.V."/>
            <person name="Schilhabel M.B."/>
            <person name="Klostermeier U.C."/>
            <person name="Beiko R.G."/>
            <person name="Rosenstiel P."/>
            <person name="Hippler M."/>
            <person name="Laroche J."/>
        </authorList>
    </citation>
    <scope>NUCLEOTIDE SEQUENCE [LARGE SCALE GENOMIC DNA]</scope>
    <source>
        <strain evidence="3 4">CCMP1005</strain>
    </source>
</reference>
<dbReference type="PANTHER" id="PTHR37384:SF1">
    <property type="entry name" value="OS01G0835600 PROTEIN"/>
    <property type="match status" value="1"/>
</dbReference>
<accession>K0T341</accession>
<gene>
    <name evidence="3" type="ORF">THAOC_11221</name>
</gene>
<dbReference type="Proteomes" id="UP000266841">
    <property type="component" value="Unassembled WGS sequence"/>
</dbReference>
<dbReference type="AlphaFoldDB" id="K0T341"/>
<evidence type="ECO:0000313" key="3">
    <source>
        <dbReference type="EMBL" id="EJK67711.1"/>
    </source>
</evidence>
<dbReference type="Pfam" id="PF21743">
    <property type="entry name" value="PTM_DIR17_Tudor"/>
    <property type="match status" value="2"/>
</dbReference>
<dbReference type="InterPro" id="IPR047365">
    <property type="entry name" value="Tudor_AtPTM-like"/>
</dbReference>
<name>K0T341_THAOC</name>
<proteinExistence type="predicted"/>
<organism evidence="3 4">
    <name type="scientific">Thalassiosira oceanica</name>
    <name type="common">Marine diatom</name>
    <dbReference type="NCBI Taxonomy" id="159749"/>
    <lineage>
        <taxon>Eukaryota</taxon>
        <taxon>Sar</taxon>
        <taxon>Stramenopiles</taxon>
        <taxon>Ochrophyta</taxon>
        <taxon>Bacillariophyta</taxon>
        <taxon>Coscinodiscophyceae</taxon>
        <taxon>Thalassiosirophycidae</taxon>
        <taxon>Thalassiosirales</taxon>
        <taxon>Thalassiosiraceae</taxon>
        <taxon>Thalassiosira</taxon>
    </lineage>
</organism>
<feature type="transmembrane region" description="Helical" evidence="1">
    <location>
        <begin position="231"/>
        <end position="254"/>
    </location>
</feature>
<dbReference type="CDD" id="cd20401">
    <property type="entry name" value="Tudor_AtPTM-like"/>
    <property type="match status" value="2"/>
</dbReference>
<comment type="caution">
    <text evidence="3">The sequence shown here is derived from an EMBL/GenBank/DDBJ whole genome shotgun (WGS) entry which is preliminary data.</text>
</comment>
<sequence>MKTRRSRATPKRKSSVDGSVYTWCRVSRDFNGVMYDGSVDSYDKKRQVWHVTFDDGDEEEIDHLELLIAIDAFKGEADEEHIGRRIVRIFDGKHFGATIDRYDAKERYWHALHDDGDEEELDHREVLQARDLHYRTVTLKEHKETSTTKSLGAKISVSAAETKQVANAFVDPEDEIPVGGSPSPKRIVEEVVYEEVVEEIAGVSSQHVEEEAFTLEEEAATLAPRSKRMRWLLMVGGICVFACAGAGIVAPHFVLNLKSSVAIVDDAREEL</sequence>
<keyword evidence="1" id="KW-0472">Membrane</keyword>
<protein>
    <recommendedName>
        <fullName evidence="2">PTM/DIR17-like Tudor domain-containing protein</fullName>
    </recommendedName>
</protein>
<dbReference type="EMBL" id="AGNL01012738">
    <property type="protein sequence ID" value="EJK67711.1"/>
    <property type="molecule type" value="Genomic_DNA"/>
</dbReference>
<evidence type="ECO:0000313" key="4">
    <source>
        <dbReference type="Proteomes" id="UP000266841"/>
    </source>
</evidence>
<evidence type="ECO:0000256" key="1">
    <source>
        <dbReference type="SAM" id="Phobius"/>
    </source>
</evidence>
<keyword evidence="4" id="KW-1185">Reference proteome</keyword>
<feature type="domain" description="PTM/DIR17-like Tudor" evidence="2">
    <location>
        <begin position="25"/>
        <end position="66"/>
    </location>
</feature>
<feature type="domain" description="PTM/DIR17-like Tudor" evidence="2">
    <location>
        <begin position="83"/>
        <end position="127"/>
    </location>
</feature>
<evidence type="ECO:0000259" key="2">
    <source>
        <dbReference type="Pfam" id="PF21743"/>
    </source>
</evidence>